<evidence type="ECO:0000256" key="1">
    <source>
        <dbReference type="ARBA" id="ARBA00022603"/>
    </source>
</evidence>
<dbReference type="GO" id="GO:0032259">
    <property type="term" value="P:methylation"/>
    <property type="evidence" value="ECO:0007669"/>
    <property type="project" value="UniProtKB-KW"/>
</dbReference>
<evidence type="ECO:0000313" key="5">
    <source>
        <dbReference type="Proteomes" id="UP001642464"/>
    </source>
</evidence>
<organism evidence="4 5">
    <name type="scientific">Durusdinium trenchii</name>
    <dbReference type="NCBI Taxonomy" id="1381693"/>
    <lineage>
        <taxon>Eukaryota</taxon>
        <taxon>Sar</taxon>
        <taxon>Alveolata</taxon>
        <taxon>Dinophyceae</taxon>
        <taxon>Suessiales</taxon>
        <taxon>Symbiodiniaceae</taxon>
        <taxon>Durusdinium</taxon>
    </lineage>
</organism>
<dbReference type="Pfam" id="PF00145">
    <property type="entry name" value="DNA_methylase"/>
    <property type="match status" value="1"/>
</dbReference>
<comment type="caution">
    <text evidence="4">The sequence shown here is derived from an EMBL/GenBank/DDBJ whole genome shotgun (WGS) entry which is preliminary data.</text>
</comment>
<gene>
    <name evidence="4" type="ORF">SCF082_LOCUS34890</name>
</gene>
<dbReference type="EMBL" id="CAXAMM010032535">
    <property type="protein sequence ID" value="CAK9069879.1"/>
    <property type="molecule type" value="Genomic_DNA"/>
</dbReference>
<name>A0ABP0P4T9_9DINO</name>
<accession>A0ABP0P4T9</accession>
<dbReference type="InterPro" id="IPR029063">
    <property type="entry name" value="SAM-dependent_MTases_sf"/>
</dbReference>
<dbReference type="GO" id="GO:0008168">
    <property type="term" value="F:methyltransferase activity"/>
    <property type="evidence" value="ECO:0007669"/>
    <property type="project" value="UniProtKB-KW"/>
</dbReference>
<dbReference type="InterPro" id="IPR001525">
    <property type="entry name" value="C5_MeTfrase"/>
</dbReference>
<proteinExistence type="predicted"/>
<feature type="region of interest" description="Disordered" evidence="3">
    <location>
        <begin position="363"/>
        <end position="423"/>
    </location>
</feature>
<keyword evidence="2" id="KW-0808">Transferase</keyword>
<dbReference type="Proteomes" id="UP001642464">
    <property type="component" value="Unassembled WGS sequence"/>
</dbReference>
<sequence length="747" mass="82381">MNNLATHLVIECINTHHEWKFARGIVKRAFKCSIITSLKFSDWVAFTNTRQTMIDALDKKDGNEFFCLMASNNFVQEGISCLETFLDTVIQRYSKAVHSWIGNIVSKFKSASGGASVISAAPTFTIPDKQLLHIVEVIGTENIKNKSRCFTAARAALASISNMLVNESNQDAVSIMKASRNWDVFMSAGGSSMIALKLVDDSFKTLMESIKDICTQQVESMVDSAATKHSTTLAEHFAQDMCTKFVSPIQCEYERIIGSRKGHYDKDGCKMINDFNGLIKTLPELKDTTLAELNRFKKTLDPLVQRISKFCDSSQGLIVSVQKDVEAFGKGKGEATAYASHTFTEEKGVSHTPIAVAAAKAFTLPPPHPTESADDHSSDNSSSSDSPRDDASVPKAAPPQRESDTGMTHANNAEGSEPIMKPAVDAKTMTKTSVADILEDATKAGTSSDEVIQNKLEFLNDVEFDGLLIVDDDWEFGHEDGDPYEDLAHFLRWLASYGPDYINAVVNTQDKPDSAMATTQAAKESLETALENIMDIEETTKNIISAEPIATSTLNDFKKNDAPVENPGDQELDKRLKRLDFWALIHCSDLKEESSSFRTFAGTVDAINRTQPLMFILENVDLGDCTEDDSNGAVIATALGNEGYATRMIMLKATDFGLPQRRTRLFILGVNIRRANAELRNTADQVLASALTVYLPNLKLKAPSVVPRLNSILFATCDFGLLYFRLPITVRSKNKIRLETRLQTVDY</sequence>
<dbReference type="SUPFAM" id="SSF53335">
    <property type="entry name" value="S-adenosyl-L-methionine-dependent methyltransferases"/>
    <property type="match status" value="1"/>
</dbReference>
<keyword evidence="5" id="KW-1185">Reference proteome</keyword>
<evidence type="ECO:0000256" key="3">
    <source>
        <dbReference type="SAM" id="MobiDB-lite"/>
    </source>
</evidence>
<keyword evidence="1 4" id="KW-0489">Methyltransferase</keyword>
<protein>
    <submittedName>
        <fullName evidence="4">Modification methylase HaeII</fullName>
    </submittedName>
</protein>
<evidence type="ECO:0000256" key="2">
    <source>
        <dbReference type="ARBA" id="ARBA00022679"/>
    </source>
</evidence>
<dbReference type="Gene3D" id="3.40.50.150">
    <property type="entry name" value="Vaccinia Virus protein VP39"/>
    <property type="match status" value="1"/>
</dbReference>
<reference evidence="4 5" key="1">
    <citation type="submission" date="2024-02" db="EMBL/GenBank/DDBJ databases">
        <authorList>
            <person name="Chen Y."/>
            <person name="Shah S."/>
            <person name="Dougan E. K."/>
            <person name="Thang M."/>
            <person name="Chan C."/>
        </authorList>
    </citation>
    <scope>NUCLEOTIDE SEQUENCE [LARGE SCALE GENOMIC DNA]</scope>
</reference>
<evidence type="ECO:0000313" key="4">
    <source>
        <dbReference type="EMBL" id="CAK9069879.1"/>
    </source>
</evidence>
<feature type="compositionally biased region" description="Polar residues" evidence="3">
    <location>
        <begin position="405"/>
        <end position="414"/>
    </location>
</feature>